<dbReference type="SMART" id="SM00646">
    <property type="entry name" value="Ami_3"/>
    <property type="match status" value="1"/>
</dbReference>
<evidence type="ECO:0000256" key="2">
    <source>
        <dbReference type="SAM" id="Phobius"/>
    </source>
</evidence>
<keyword evidence="1" id="KW-0378">Hydrolase</keyword>
<dbReference type="PANTHER" id="PTHR30404">
    <property type="entry name" value="N-ACETYLMURAMOYL-L-ALANINE AMIDASE"/>
    <property type="match status" value="1"/>
</dbReference>
<gene>
    <name evidence="4" type="ORF">Ami103574_14965</name>
</gene>
<protein>
    <recommendedName>
        <fullName evidence="3">MurNAc-LAA domain-containing protein</fullName>
    </recommendedName>
</protein>
<proteinExistence type="predicted"/>
<dbReference type="Pfam" id="PF01520">
    <property type="entry name" value="Amidase_3"/>
    <property type="match status" value="1"/>
</dbReference>
<dbReference type="GO" id="GO:0009253">
    <property type="term" value="P:peptidoglycan catabolic process"/>
    <property type="evidence" value="ECO:0007669"/>
    <property type="project" value="InterPro"/>
</dbReference>
<feature type="transmembrane region" description="Helical" evidence="2">
    <location>
        <begin position="12"/>
        <end position="30"/>
    </location>
</feature>
<dbReference type="GO" id="GO:0030288">
    <property type="term" value="C:outer membrane-bounded periplasmic space"/>
    <property type="evidence" value="ECO:0007669"/>
    <property type="project" value="TreeGrafter"/>
</dbReference>
<organism evidence="4 5">
    <name type="scientific">Aminipila butyrica</name>
    <dbReference type="NCBI Taxonomy" id="433296"/>
    <lineage>
        <taxon>Bacteria</taxon>
        <taxon>Bacillati</taxon>
        <taxon>Bacillota</taxon>
        <taxon>Clostridia</taxon>
        <taxon>Peptostreptococcales</taxon>
        <taxon>Anaerovoracaceae</taxon>
        <taxon>Aminipila</taxon>
    </lineage>
</organism>
<feature type="domain" description="MurNAc-LAA" evidence="3">
    <location>
        <begin position="118"/>
        <end position="237"/>
    </location>
</feature>
<dbReference type="Gene3D" id="3.40.630.40">
    <property type="entry name" value="Zn-dependent exopeptidases"/>
    <property type="match status" value="1"/>
</dbReference>
<dbReference type="RefSeq" id="WP_163067749.1">
    <property type="nucleotide sequence ID" value="NZ_CP048649.1"/>
</dbReference>
<sequence>MRGNNPINKLKYAVCIGVLCLVTAAVPMYHEVLRSVEQLTSADVLLIDPGHGGMDGGAESAKGICEKNINLAISKEIQQLAQADGWTVVLTREEDISLGEEAKGSIRSKKTKDLLERKRILAEVKPTAAISIHLNSFREDRRVHGAQAFYPAGSETEAVIAESKRLAEAIQEQLNQQLQPEEERTALSKSGVLILKNPVSPITIIECGFLSNSQEAEKLEDVQYQKDIAASIYQGVMDFSHKEAKKKVKVLDSL</sequence>
<evidence type="ECO:0000259" key="3">
    <source>
        <dbReference type="SMART" id="SM00646"/>
    </source>
</evidence>
<evidence type="ECO:0000256" key="1">
    <source>
        <dbReference type="ARBA" id="ARBA00022801"/>
    </source>
</evidence>
<dbReference type="EMBL" id="CP048649">
    <property type="protein sequence ID" value="QIB70512.1"/>
    <property type="molecule type" value="Genomic_DNA"/>
</dbReference>
<evidence type="ECO:0000313" key="4">
    <source>
        <dbReference type="EMBL" id="QIB70512.1"/>
    </source>
</evidence>
<dbReference type="InterPro" id="IPR050695">
    <property type="entry name" value="N-acetylmuramoyl_amidase_3"/>
</dbReference>
<keyword evidence="5" id="KW-1185">Reference proteome</keyword>
<keyword evidence="2" id="KW-1133">Transmembrane helix</keyword>
<accession>A0A858BYI2</accession>
<reference evidence="4 5" key="1">
    <citation type="submission" date="2020-02" db="EMBL/GenBank/DDBJ databases">
        <authorList>
            <person name="Kim Y.B."/>
            <person name="Roh S.W."/>
        </authorList>
    </citation>
    <scope>NUCLEOTIDE SEQUENCE [LARGE SCALE GENOMIC DNA]</scope>
    <source>
        <strain evidence="4 5">DSM 103574</strain>
    </source>
</reference>
<dbReference type="KEGG" id="abut:Ami103574_14965"/>
<keyword evidence="2" id="KW-0472">Membrane</keyword>
<dbReference type="GO" id="GO:0008745">
    <property type="term" value="F:N-acetylmuramoyl-L-alanine amidase activity"/>
    <property type="evidence" value="ECO:0007669"/>
    <property type="project" value="InterPro"/>
</dbReference>
<evidence type="ECO:0000313" key="5">
    <source>
        <dbReference type="Proteomes" id="UP000466848"/>
    </source>
</evidence>
<keyword evidence="2" id="KW-0812">Transmembrane</keyword>
<dbReference type="SUPFAM" id="SSF53187">
    <property type="entry name" value="Zn-dependent exopeptidases"/>
    <property type="match status" value="1"/>
</dbReference>
<dbReference type="Proteomes" id="UP000466848">
    <property type="component" value="Chromosome"/>
</dbReference>
<dbReference type="PANTHER" id="PTHR30404:SF0">
    <property type="entry name" value="N-ACETYLMURAMOYL-L-ALANINE AMIDASE AMIC"/>
    <property type="match status" value="1"/>
</dbReference>
<dbReference type="CDD" id="cd02696">
    <property type="entry name" value="MurNAc-LAA"/>
    <property type="match status" value="1"/>
</dbReference>
<dbReference type="InterPro" id="IPR002508">
    <property type="entry name" value="MurNAc-LAA_cat"/>
</dbReference>
<dbReference type="AlphaFoldDB" id="A0A858BYI2"/>
<name>A0A858BYI2_9FIRM</name>